<dbReference type="Proteomes" id="UP000702209">
    <property type="component" value="Unassembled WGS sequence"/>
</dbReference>
<evidence type="ECO:0000259" key="1">
    <source>
        <dbReference type="Pfam" id="PF08241"/>
    </source>
</evidence>
<dbReference type="Pfam" id="PF08241">
    <property type="entry name" value="Methyltransf_11"/>
    <property type="match status" value="1"/>
</dbReference>
<keyword evidence="2" id="KW-0489">Methyltransferase</keyword>
<gene>
    <name evidence="2" type="ORF">IU459_36580</name>
</gene>
<organism evidence="2 3">
    <name type="scientific">Nocardia amamiensis</name>
    <dbReference type="NCBI Taxonomy" id="404578"/>
    <lineage>
        <taxon>Bacteria</taxon>
        <taxon>Bacillati</taxon>
        <taxon>Actinomycetota</taxon>
        <taxon>Actinomycetes</taxon>
        <taxon>Mycobacteriales</taxon>
        <taxon>Nocardiaceae</taxon>
        <taxon>Nocardia</taxon>
    </lineage>
</organism>
<dbReference type="EMBL" id="JADLQX010000094">
    <property type="protein sequence ID" value="MBF6302986.1"/>
    <property type="molecule type" value="Genomic_DNA"/>
</dbReference>
<dbReference type="InterPro" id="IPR013216">
    <property type="entry name" value="Methyltransf_11"/>
</dbReference>
<reference evidence="2 3" key="1">
    <citation type="submission" date="2020-10" db="EMBL/GenBank/DDBJ databases">
        <title>Identification of Nocardia species via Next-generation sequencing and recognition of intraspecies genetic diversity.</title>
        <authorList>
            <person name="Li P."/>
            <person name="Li P."/>
            <person name="Lu B."/>
        </authorList>
    </citation>
    <scope>NUCLEOTIDE SEQUENCE [LARGE SCALE GENOMIC DNA]</scope>
    <source>
        <strain evidence="2 3">BJ06-0157</strain>
    </source>
</reference>
<dbReference type="CDD" id="cd02440">
    <property type="entry name" value="AdoMet_MTases"/>
    <property type="match status" value="1"/>
</dbReference>
<evidence type="ECO:0000313" key="2">
    <source>
        <dbReference type="EMBL" id="MBF6302986.1"/>
    </source>
</evidence>
<dbReference type="PANTHER" id="PTHR43861:SF1">
    <property type="entry name" value="TRANS-ACONITATE 2-METHYLTRANSFERASE"/>
    <property type="match status" value="1"/>
</dbReference>
<dbReference type="InterPro" id="IPR029063">
    <property type="entry name" value="SAM-dependent_MTases_sf"/>
</dbReference>
<keyword evidence="3" id="KW-1185">Reference proteome</keyword>
<dbReference type="Gene3D" id="3.40.50.150">
    <property type="entry name" value="Vaccinia Virus protein VP39"/>
    <property type="match status" value="1"/>
</dbReference>
<accession>A0ABS0D2B7</accession>
<name>A0ABS0D2B7_9NOCA</name>
<dbReference type="SUPFAM" id="SSF53335">
    <property type="entry name" value="S-adenosyl-L-methionine-dependent methyltransferases"/>
    <property type="match status" value="1"/>
</dbReference>
<sequence length="186" mass="20623">MFDVIPSGCRRALDVGCGNGDLTRELRQRGIPEIVGIDPDEPCIERCKTHPAASDISYVVGDVLSGNTLELASFDLVSAVASLHHMDARSGLVRLRDLVAPGGVLVVVGLARPDLPKDIPIEVVAQIVRRVRPMPKKSSKMPAPPIIWPPPERYSTMRRLAAELLPGVQWRRHLLWRYSLLWKNLT</sequence>
<proteinExistence type="predicted"/>
<evidence type="ECO:0000313" key="3">
    <source>
        <dbReference type="Proteomes" id="UP000702209"/>
    </source>
</evidence>
<dbReference type="PANTHER" id="PTHR43861">
    <property type="entry name" value="TRANS-ACONITATE 2-METHYLTRANSFERASE-RELATED"/>
    <property type="match status" value="1"/>
</dbReference>
<dbReference type="GO" id="GO:0008168">
    <property type="term" value="F:methyltransferase activity"/>
    <property type="evidence" value="ECO:0007669"/>
    <property type="project" value="UniProtKB-KW"/>
</dbReference>
<dbReference type="GO" id="GO:0032259">
    <property type="term" value="P:methylation"/>
    <property type="evidence" value="ECO:0007669"/>
    <property type="project" value="UniProtKB-KW"/>
</dbReference>
<dbReference type="RefSeq" id="WP_324199170.1">
    <property type="nucleotide sequence ID" value="NZ_JADLQX010000094.1"/>
</dbReference>
<comment type="caution">
    <text evidence="2">The sequence shown here is derived from an EMBL/GenBank/DDBJ whole genome shotgun (WGS) entry which is preliminary data.</text>
</comment>
<protein>
    <submittedName>
        <fullName evidence="2">Class I SAM-dependent methyltransferase</fullName>
    </submittedName>
</protein>
<feature type="domain" description="Methyltransferase type 11" evidence="1">
    <location>
        <begin position="13"/>
        <end position="107"/>
    </location>
</feature>
<keyword evidence="2" id="KW-0808">Transferase</keyword>